<dbReference type="GO" id="GO:0044780">
    <property type="term" value="P:bacterial-type flagellum assembly"/>
    <property type="evidence" value="ECO:0007669"/>
    <property type="project" value="InterPro"/>
</dbReference>
<keyword evidence="8" id="KW-0282">Flagellum</keyword>
<keyword evidence="5 7" id="KW-1133">Transmembrane helix</keyword>
<keyword evidence="3 7" id="KW-1003">Cell membrane</keyword>
<feature type="transmembrane region" description="Helical" evidence="7">
    <location>
        <begin position="68"/>
        <end position="89"/>
    </location>
</feature>
<sequence length="694" mass="75812">MAEKRSFFKDIPDVAIAVAVVAIVFMLIIPLPTMLLDVLMATNFLLSLLILLIVMYTPRAIDFSSFPMMLLISTVYGLALNVSSTRLILTKGAQFDGRLITAFGTFVVGTGGTQGLVIGLVIFIVLIAVQALVITKGATRIAEVAARFTLDAMPMKQAAVESEYNQGAITEDEARVKKLEIQREADFYGSMDGATKFVSGNVKVGIFITIINLFVGIILGMVLRREPFGQAVQTYAKFTIGDGLLSQIPSLFISVATGLIVARTASDGKSSMGRELSRQFSQNAWIYYVASITMAFIGFLPGFPWYVLVPMGAALFYIARKLQLKQASAFAAKLAKETERRQTQGGPVADISPVVPLDPLSLELGFALIPLVDKEKGAELLERITRIRRESALDMGLVVPPIRIIDNMQLSPNEYCFKIKGAAVGSSRIRMGWYMCMNTGAVTEEIAGEPTTDPAFGLPAIWVSEVDRERAERAGYAVVDPPTIIATHLTELIKSHAAEILGRQEIQSIVDTLKKEYPAVVEEVTKLFNMGEIQKVMQGLLREQVSIRNMVAIFETLADFGPVTKKTDILVEKVRQALARQICLQYADENRTMHVLTIAPDFLQKLVASRVDTVNGPIAGLEPALQHEWIAAVSASVASVQGKGFMPVILCPEEARILVKVSTEREMPNLVVLSVPEIVNDIKLDNLGEIKVGV</sequence>
<keyword evidence="7" id="KW-1005">Bacterial flagellum biogenesis</keyword>
<evidence type="ECO:0000256" key="5">
    <source>
        <dbReference type="ARBA" id="ARBA00022989"/>
    </source>
</evidence>
<keyword evidence="7" id="KW-1006">Bacterial flagellum protein export</keyword>
<dbReference type="AlphaFoldDB" id="S3JXG2"/>
<dbReference type="Proteomes" id="UP000014541">
    <property type="component" value="Unassembled WGS sequence"/>
</dbReference>
<accession>S3JXG2</accession>
<dbReference type="PANTHER" id="PTHR30161:SF1">
    <property type="entry name" value="FLAGELLAR BIOSYNTHESIS PROTEIN FLHA-RELATED"/>
    <property type="match status" value="1"/>
</dbReference>
<feature type="transmembrane region" description="Helical" evidence="7">
    <location>
        <begin position="116"/>
        <end position="134"/>
    </location>
</feature>
<feature type="transmembrane region" description="Helical" evidence="7">
    <location>
        <begin position="12"/>
        <end position="32"/>
    </location>
</feature>
<proteinExistence type="inferred from homology"/>
<keyword evidence="9" id="KW-1185">Reference proteome</keyword>
<dbReference type="Pfam" id="PF00771">
    <property type="entry name" value="FHIPEP"/>
    <property type="match status" value="1"/>
</dbReference>
<dbReference type="PRINTS" id="PR00949">
    <property type="entry name" value="TYPE3IMAPROT"/>
</dbReference>
<dbReference type="Gene3D" id="3.40.30.60">
    <property type="entry name" value="FHIPEP family, domain 1"/>
    <property type="match status" value="1"/>
</dbReference>
<dbReference type="GO" id="GO:0005886">
    <property type="term" value="C:plasma membrane"/>
    <property type="evidence" value="ECO:0007669"/>
    <property type="project" value="UniProtKB-SubCell"/>
</dbReference>
<organism evidence="8 9">
    <name type="scientific">Treponema maltophilum ATCC 51939</name>
    <dbReference type="NCBI Taxonomy" id="1125699"/>
    <lineage>
        <taxon>Bacteria</taxon>
        <taxon>Pseudomonadati</taxon>
        <taxon>Spirochaetota</taxon>
        <taxon>Spirochaetia</taxon>
        <taxon>Spirochaetales</taxon>
        <taxon>Treponemataceae</taxon>
        <taxon>Treponema</taxon>
    </lineage>
</organism>
<dbReference type="InterPro" id="IPR001712">
    <property type="entry name" value="T3SS_FHIPEP"/>
</dbReference>
<evidence type="ECO:0000256" key="1">
    <source>
        <dbReference type="ARBA" id="ARBA00004651"/>
    </source>
</evidence>
<feature type="transmembrane region" description="Helical" evidence="7">
    <location>
        <begin position="38"/>
        <end position="56"/>
    </location>
</feature>
<dbReference type="eggNOG" id="COG1298">
    <property type="taxonomic scope" value="Bacteria"/>
</dbReference>
<comment type="caution">
    <text evidence="8">The sequence shown here is derived from an EMBL/GenBank/DDBJ whole genome shotgun (WGS) entry which is preliminary data.</text>
</comment>
<dbReference type="InterPro" id="IPR042194">
    <property type="entry name" value="FHIPEP_1"/>
</dbReference>
<name>S3JXG2_TREMA</name>
<keyword evidence="6 7" id="KW-0472">Membrane</keyword>
<dbReference type="HOGENOM" id="CLU_015346_3_0_12"/>
<dbReference type="PATRIC" id="fig|1125699.3.peg.978"/>
<dbReference type="InterPro" id="IPR042196">
    <property type="entry name" value="FHIPEP_4"/>
</dbReference>
<feature type="transmembrane region" description="Helical" evidence="7">
    <location>
        <begin position="244"/>
        <end position="265"/>
    </location>
</feature>
<dbReference type="Gene3D" id="3.40.50.12790">
    <property type="entry name" value="FHIPEP family, domain 4"/>
    <property type="match status" value="1"/>
</dbReference>
<dbReference type="EMBL" id="ATFF01000006">
    <property type="protein sequence ID" value="EPF30638.1"/>
    <property type="molecule type" value="Genomic_DNA"/>
</dbReference>
<evidence type="ECO:0000256" key="3">
    <source>
        <dbReference type="ARBA" id="ARBA00022475"/>
    </source>
</evidence>
<keyword evidence="4 7" id="KW-0812">Transmembrane</keyword>
<dbReference type="Gene3D" id="1.10.8.540">
    <property type="entry name" value="FHIPEP family, domain 3"/>
    <property type="match status" value="1"/>
</dbReference>
<evidence type="ECO:0000256" key="6">
    <source>
        <dbReference type="ARBA" id="ARBA00023136"/>
    </source>
</evidence>
<gene>
    <name evidence="7" type="primary">flhA</name>
    <name evidence="8" type="ORF">HMPREF9194_00956</name>
</gene>
<evidence type="ECO:0000256" key="7">
    <source>
        <dbReference type="RuleBase" id="RU364093"/>
    </source>
</evidence>
<dbReference type="InterPro" id="IPR042193">
    <property type="entry name" value="FHIPEP_3"/>
</dbReference>
<comment type="function">
    <text evidence="7">Required for formation of the rod structure of the flagellar apparatus. Together with FliI and FliH, may constitute the export apparatus of flagellin.</text>
</comment>
<comment type="similarity">
    <text evidence="2 7">Belongs to the FHIPEP (flagella/HR/invasion proteins export pore) family.</text>
</comment>
<dbReference type="STRING" id="1125699.HMPREF9194_00956"/>
<comment type="subcellular location">
    <subcellularLocation>
        <location evidence="1 7">Cell membrane</location>
        <topology evidence="1 7">Multi-pass membrane protein</topology>
    </subcellularLocation>
</comment>
<dbReference type="RefSeq" id="WP_016525249.1">
    <property type="nucleotide sequence ID" value="NZ_KE332518.1"/>
</dbReference>
<reference evidence="8 9" key="1">
    <citation type="submission" date="2013-04" db="EMBL/GenBank/DDBJ databases">
        <title>The Genome Sequence of Treponema maltophilum ATCC 51939.</title>
        <authorList>
            <consortium name="The Broad Institute Genomics Platform"/>
            <person name="Earl A."/>
            <person name="Ward D."/>
            <person name="Feldgarden M."/>
            <person name="Gevers D."/>
            <person name="Leonetti C."/>
            <person name="Blanton J.M."/>
            <person name="Dewhirst F.E."/>
            <person name="Izard J."/>
            <person name="Walker B."/>
            <person name="Young S."/>
            <person name="Zeng Q."/>
            <person name="Gargeya S."/>
            <person name="Fitzgerald M."/>
            <person name="Haas B."/>
            <person name="Abouelleil A."/>
            <person name="Allen A.W."/>
            <person name="Alvarado L."/>
            <person name="Arachchi H.M."/>
            <person name="Berlin A.M."/>
            <person name="Chapman S.B."/>
            <person name="Gainer-Dewar J."/>
            <person name="Goldberg J."/>
            <person name="Griggs A."/>
            <person name="Gujja S."/>
            <person name="Hansen M."/>
            <person name="Howarth C."/>
            <person name="Imamovic A."/>
            <person name="Ireland A."/>
            <person name="Larimer J."/>
            <person name="McCowan C."/>
            <person name="Murphy C."/>
            <person name="Pearson M."/>
            <person name="Poon T.W."/>
            <person name="Priest M."/>
            <person name="Roberts A."/>
            <person name="Saif S."/>
            <person name="Shea T."/>
            <person name="Sisk P."/>
            <person name="Sykes S."/>
            <person name="Wortman J."/>
            <person name="Nusbaum C."/>
            <person name="Birren B."/>
        </authorList>
    </citation>
    <scope>NUCLEOTIDE SEQUENCE [LARGE SCALE GENOMIC DNA]</scope>
    <source>
        <strain evidence="8 9">ATCC 51939</strain>
    </source>
</reference>
<protein>
    <recommendedName>
        <fullName evidence="7">Flagellar biosynthesis protein FlhA</fullName>
    </recommendedName>
</protein>
<dbReference type="NCBIfam" id="TIGR01398">
    <property type="entry name" value="FlhA"/>
    <property type="match status" value="1"/>
</dbReference>
<dbReference type="PANTHER" id="PTHR30161">
    <property type="entry name" value="FLAGELLAR EXPORT PROTEIN, MEMBRANE FLHA SUBUNIT-RELATED"/>
    <property type="match status" value="1"/>
</dbReference>
<evidence type="ECO:0000313" key="8">
    <source>
        <dbReference type="EMBL" id="EPF30638.1"/>
    </source>
</evidence>
<evidence type="ECO:0000313" key="9">
    <source>
        <dbReference type="Proteomes" id="UP000014541"/>
    </source>
</evidence>
<dbReference type="PIRSF" id="PIRSF005419">
    <property type="entry name" value="FlhA"/>
    <property type="match status" value="1"/>
</dbReference>
<keyword evidence="8" id="KW-0969">Cilium</keyword>
<dbReference type="GO" id="GO:0009306">
    <property type="term" value="P:protein secretion"/>
    <property type="evidence" value="ECO:0007669"/>
    <property type="project" value="InterPro"/>
</dbReference>
<evidence type="ECO:0000256" key="2">
    <source>
        <dbReference type="ARBA" id="ARBA00008835"/>
    </source>
</evidence>
<dbReference type="OrthoDB" id="9759185at2"/>
<feature type="transmembrane region" description="Helical" evidence="7">
    <location>
        <begin position="204"/>
        <end position="224"/>
    </location>
</feature>
<keyword evidence="7" id="KW-0813">Transport</keyword>
<keyword evidence="7" id="KW-0653">Protein transport</keyword>
<keyword evidence="8" id="KW-0966">Cell projection</keyword>
<evidence type="ECO:0000256" key="4">
    <source>
        <dbReference type="ARBA" id="ARBA00022692"/>
    </source>
</evidence>
<feature type="transmembrane region" description="Helical" evidence="7">
    <location>
        <begin position="285"/>
        <end position="318"/>
    </location>
</feature>
<dbReference type="InterPro" id="IPR006301">
    <property type="entry name" value="FlhA"/>
</dbReference>